<organism evidence="1 2">
    <name type="scientific">Citreimonas salinaria</name>
    <dbReference type="NCBI Taxonomy" id="321339"/>
    <lineage>
        <taxon>Bacteria</taxon>
        <taxon>Pseudomonadati</taxon>
        <taxon>Pseudomonadota</taxon>
        <taxon>Alphaproteobacteria</taxon>
        <taxon>Rhodobacterales</taxon>
        <taxon>Roseobacteraceae</taxon>
        <taxon>Citreimonas</taxon>
    </lineage>
</organism>
<dbReference type="AlphaFoldDB" id="A0A1H3HZF3"/>
<dbReference type="SUPFAM" id="SSF52091">
    <property type="entry name" value="SpoIIaa-like"/>
    <property type="match status" value="1"/>
</dbReference>
<dbReference type="InterPro" id="IPR021866">
    <property type="entry name" value="SpoIIAA-like"/>
</dbReference>
<reference evidence="1 2" key="1">
    <citation type="submission" date="2016-10" db="EMBL/GenBank/DDBJ databases">
        <authorList>
            <person name="de Groot N.N."/>
        </authorList>
    </citation>
    <scope>NUCLEOTIDE SEQUENCE [LARGE SCALE GENOMIC DNA]</scope>
    <source>
        <strain evidence="1 2">DSM 26880</strain>
    </source>
</reference>
<dbReference type="InterPro" id="IPR036513">
    <property type="entry name" value="STAS_dom_sf"/>
</dbReference>
<dbReference type="Gene3D" id="3.40.50.10600">
    <property type="entry name" value="SpoIIaa-like domains"/>
    <property type="match status" value="1"/>
</dbReference>
<dbReference type="InterPro" id="IPR038396">
    <property type="entry name" value="SpoIIAA-like_sf"/>
</dbReference>
<dbReference type="Pfam" id="PF11964">
    <property type="entry name" value="SpoIIAA-like"/>
    <property type="match status" value="1"/>
</dbReference>
<sequence>MLNTANITEFDAGLPATYAFRITGAVTRDDMAAMAERMLAVFDAHSKVDMLLVFETGTSSEPGASLSMDSMKAQVESLAKVRNYVVAQAPDRAGNMVETMGKLMPVEARAFDTEAEALDWLRAQPAPQG</sequence>
<dbReference type="RefSeq" id="WP_089881589.1">
    <property type="nucleotide sequence ID" value="NZ_FNPF01000004.1"/>
</dbReference>
<accession>A0A1H3HZF3</accession>
<dbReference type="OrthoDB" id="5457369at2"/>
<protein>
    <submittedName>
        <fullName evidence="1">SpoIIAA-like</fullName>
    </submittedName>
</protein>
<evidence type="ECO:0000313" key="2">
    <source>
        <dbReference type="Proteomes" id="UP000199286"/>
    </source>
</evidence>
<keyword evidence="2" id="KW-1185">Reference proteome</keyword>
<dbReference type="EMBL" id="FNPF01000004">
    <property type="protein sequence ID" value="SDY20847.1"/>
    <property type="molecule type" value="Genomic_DNA"/>
</dbReference>
<proteinExistence type="predicted"/>
<name>A0A1H3HZF3_9RHOB</name>
<dbReference type="STRING" id="321339.SAMN05444340_104263"/>
<evidence type="ECO:0000313" key="1">
    <source>
        <dbReference type="EMBL" id="SDY20847.1"/>
    </source>
</evidence>
<dbReference type="Proteomes" id="UP000199286">
    <property type="component" value="Unassembled WGS sequence"/>
</dbReference>
<gene>
    <name evidence="1" type="ORF">SAMN05444340_104263</name>
</gene>